<reference evidence="2 3" key="1">
    <citation type="submission" date="2020-08" db="EMBL/GenBank/DDBJ databases">
        <title>Genomic Encyclopedia of Type Strains, Phase IV (KMG-IV): sequencing the most valuable type-strain genomes for metagenomic binning, comparative biology and taxonomic classification.</title>
        <authorList>
            <person name="Goeker M."/>
        </authorList>
    </citation>
    <scope>NUCLEOTIDE SEQUENCE [LARGE SCALE GENOMIC DNA]</scope>
    <source>
        <strain evidence="2 3">DSM 29007</strain>
    </source>
</reference>
<keyword evidence="2" id="KW-0238">DNA-binding</keyword>
<dbReference type="AlphaFoldDB" id="A0A841GR06"/>
<dbReference type="EMBL" id="JACHIA010000003">
    <property type="protein sequence ID" value="MBB6069992.1"/>
    <property type="molecule type" value="Genomic_DNA"/>
</dbReference>
<dbReference type="Gene3D" id="3.30.70.920">
    <property type="match status" value="1"/>
</dbReference>
<dbReference type="InterPro" id="IPR011008">
    <property type="entry name" value="Dimeric_a/b-barrel"/>
</dbReference>
<accession>A0A841GR06</accession>
<dbReference type="InterPro" id="IPR019887">
    <property type="entry name" value="Tscrpt_reg_AsnC/Lrp_C"/>
</dbReference>
<feature type="domain" description="Transcription regulator AsnC/Lrp ligand binding" evidence="1">
    <location>
        <begin position="8"/>
        <end position="78"/>
    </location>
</feature>
<dbReference type="RefSeq" id="WP_205762168.1">
    <property type="nucleotide sequence ID" value="NZ_JABDTL010000002.1"/>
</dbReference>
<proteinExistence type="predicted"/>
<name>A0A841GR06_9BACT</name>
<protein>
    <submittedName>
        <fullName evidence="2">DNA-binding Lrp family transcriptional regulator</fullName>
    </submittedName>
</protein>
<evidence type="ECO:0000313" key="2">
    <source>
        <dbReference type="EMBL" id="MBB6069992.1"/>
    </source>
</evidence>
<gene>
    <name evidence="2" type="ORF">HNQ61_001609</name>
</gene>
<organism evidence="2 3">
    <name type="scientific">Longimicrobium terrae</name>
    <dbReference type="NCBI Taxonomy" id="1639882"/>
    <lineage>
        <taxon>Bacteria</taxon>
        <taxon>Pseudomonadati</taxon>
        <taxon>Gemmatimonadota</taxon>
        <taxon>Longimicrobiia</taxon>
        <taxon>Longimicrobiales</taxon>
        <taxon>Longimicrobiaceae</taxon>
        <taxon>Longimicrobium</taxon>
    </lineage>
</organism>
<dbReference type="Proteomes" id="UP000582837">
    <property type="component" value="Unassembled WGS sequence"/>
</dbReference>
<dbReference type="GO" id="GO:0003677">
    <property type="term" value="F:DNA binding"/>
    <property type="evidence" value="ECO:0007669"/>
    <property type="project" value="UniProtKB-KW"/>
</dbReference>
<dbReference type="SUPFAM" id="SSF54909">
    <property type="entry name" value="Dimeric alpha+beta barrel"/>
    <property type="match status" value="1"/>
</dbReference>
<evidence type="ECO:0000259" key="1">
    <source>
        <dbReference type="Pfam" id="PF01037"/>
    </source>
</evidence>
<evidence type="ECO:0000313" key="3">
    <source>
        <dbReference type="Proteomes" id="UP000582837"/>
    </source>
</evidence>
<sequence length="93" mass="10398">MNMIAAVVLIRAVPGDVPALARRIAGIDGVAEVYSVSGEYDLIAIVRVKEYERIAQIVTEEIAQVSGIERTNTLTAFRVYSKQDLERAWDMWD</sequence>
<comment type="caution">
    <text evidence="2">The sequence shown here is derived from an EMBL/GenBank/DDBJ whole genome shotgun (WGS) entry which is preliminary data.</text>
</comment>
<dbReference type="Pfam" id="PF01037">
    <property type="entry name" value="AsnC_trans_reg"/>
    <property type="match status" value="1"/>
</dbReference>
<keyword evidence="3" id="KW-1185">Reference proteome</keyword>